<comment type="cofactor">
    <cofactor evidence="1">
        <name>Mg(2+)</name>
        <dbReference type="ChEBI" id="CHEBI:18420"/>
    </cofactor>
</comment>
<reference evidence="29 30" key="3">
    <citation type="journal article" date="2015" name="Genome Announc.">
        <title>Draft Genome Sequence of the Archiascomycetous Yeast Saitoella complicata.</title>
        <authorList>
            <person name="Yamauchi K."/>
            <person name="Kondo S."/>
            <person name="Hamamoto M."/>
            <person name="Takahashi Y."/>
            <person name="Ogura Y."/>
            <person name="Hayashi T."/>
            <person name="Nishida H."/>
        </authorList>
    </citation>
    <scope>NUCLEOTIDE SEQUENCE [LARGE SCALE GENOMIC DNA]</scope>
    <source>
        <strain evidence="29 30">NRRL Y-17804</strain>
    </source>
</reference>
<evidence type="ECO:0000313" key="29">
    <source>
        <dbReference type="EMBL" id="GAO52358.1"/>
    </source>
</evidence>
<dbReference type="PROSITE" id="PS51462">
    <property type="entry name" value="NUDIX"/>
    <property type="match status" value="1"/>
</dbReference>
<evidence type="ECO:0000256" key="3">
    <source>
        <dbReference type="ARBA" id="ARBA00004496"/>
    </source>
</evidence>
<keyword evidence="6" id="KW-0963">Cytoplasm</keyword>
<dbReference type="PRINTS" id="PR00502">
    <property type="entry name" value="NUDIXFAMILY"/>
</dbReference>
<reference evidence="29 30" key="2">
    <citation type="journal article" date="2014" name="J. Gen. Appl. Microbiol.">
        <title>The early diverging ascomycetous budding yeast Saitoella complicata has three histone deacetylases belonging to the Clr6, Hos2, and Rpd3 lineages.</title>
        <authorList>
            <person name="Nishida H."/>
            <person name="Matsumoto T."/>
            <person name="Kondo S."/>
            <person name="Hamamoto M."/>
            <person name="Yoshikawa H."/>
        </authorList>
    </citation>
    <scope>NUCLEOTIDE SEQUENCE [LARGE SCALE GENOMIC DNA]</scope>
    <source>
        <strain evidence="29 30">NRRL Y-17804</strain>
    </source>
</reference>
<evidence type="ECO:0000256" key="4">
    <source>
        <dbReference type="ARBA" id="ARBA00005582"/>
    </source>
</evidence>
<evidence type="ECO:0000256" key="13">
    <source>
        <dbReference type="ARBA" id="ARBA00024459"/>
    </source>
</evidence>
<evidence type="ECO:0000313" key="30">
    <source>
        <dbReference type="Proteomes" id="UP000033140"/>
    </source>
</evidence>
<accession>A0A0E9NRC6</accession>
<keyword evidence="8 27" id="KW-0378">Hydrolase</keyword>
<evidence type="ECO:0000256" key="23">
    <source>
        <dbReference type="ARBA" id="ARBA00048002"/>
    </source>
</evidence>
<evidence type="ECO:0000256" key="5">
    <source>
        <dbReference type="ARBA" id="ARBA00011245"/>
    </source>
</evidence>
<reference evidence="29 30" key="1">
    <citation type="journal article" date="2011" name="J. Gen. Appl. Microbiol.">
        <title>Draft genome sequencing of the enigmatic yeast Saitoella complicata.</title>
        <authorList>
            <person name="Nishida H."/>
            <person name="Hamamoto M."/>
            <person name="Sugiyama J."/>
        </authorList>
    </citation>
    <scope>NUCLEOTIDE SEQUENCE [LARGE SCALE GENOMIC DNA]</scope>
    <source>
        <strain evidence="29 30">NRRL Y-17804</strain>
    </source>
</reference>
<dbReference type="PROSITE" id="PS00893">
    <property type="entry name" value="NUDIX_BOX"/>
    <property type="match status" value="1"/>
</dbReference>
<dbReference type="CDD" id="cd03427">
    <property type="entry name" value="NUDIX_MTH1_Nudt1"/>
    <property type="match status" value="1"/>
</dbReference>
<evidence type="ECO:0000256" key="7">
    <source>
        <dbReference type="ARBA" id="ARBA00022723"/>
    </source>
</evidence>
<dbReference type="InterPro" id="IPR003563">
    <property type="entry name" value="8ODP"/>
</dbReference>
<feature type="domain" description="Nudix hydrolase" evidence="28">
    <location>
        <begin position="27"/>
        <end position="161"/>
    </location>
</feature>
<dbReference type="InterPro" id="IPR020476">
    <property type="entry name" value="Nudix_hydrolase"/>
</dbReference>
<comment type="caution">
    <text evidence="29">The sequence shown here is derived from an EMBL/GenBank/DDBJ whole genome shotgun (WGS) entry which is preliminary data.</text>
</comment>
<comment type="subunit">
    <text evidence="5">Monomer.</text>
</comment>
<comment type="catalytic activity">
    <reaction evidence="13">
        <text>2-oxo-dATP + H2O = 2-oxo-dAMP + diphosphate + H(+)</text>
        <dbReference type="Rhea" id="RHEA:31583"/>
        <dbReference type="ChEBI" id="CHEBI:15377"/>
        <dbReference type="ChEBI" id="CHEBI:15378"/>
        <dbReference type="ChEBI" id="CHEBI:33019"/>
        <dbReference type="ChEBI" id="CHEBI:63212"/>
        <dbReference type="ChEBI" id="CHEBI:77897"/>
        <dbReference type="EC" id="3.6.1.56"/>
    </reaction>
    <physiologicalReaction direction="left-to-right" evidence="13">
        <dbReference type="Rhea" id="RHEA:31584"/>
    </physiologicalReaction>
</comment>
<dbReference type="SUPFAM" id="SSF55811">
    <property type="entry name" value="Nudix"/>
    <property type="match status" value="1"/>
</dbReference>
<dbReference type="RefSeq" id="XP_019023761.1">
    <property type="nucleotide sequence ID" value="XM_019171043.1"/>
</dbReference>
<dbReference type="EMBL" id="BACD03000066">
    <property type="protein sequence ID" value="GAO52358.1"/>
    <property type="molecule type" value="Genomic_DNA"/>
</dbReference>
<dbReference type="EC" id="3.6.1.56" evidence="16"/>
<keyword evidence="9" id="KW-0460">Magnesium</keyword>
<sequence>MTLANTSSSTPLVVIEDKQYERYDRPYSKDLTLCIIHDRENRKMLLGMKQRGLGQGKWNGFGGKLEPGETVLQAAVREVQEECGLTVREEELVKVAHLTFAFTSSPTLLHTHVLLLPTYSPTLHGLPKPSPEMVPKWFREDEIPYGEMWTGDRYWWPRVLGGEKLRGRFLFEDDQVGIRESEIRVVTEEEELY</sequence>
<evidence type="ECO:0000256" key="8">
    <source>
        <dbReference type="ARBA" id="ARBA00022801"/>
    </source>
</evidence>
<gene>
    <name evidence="29" type="ORF">G7K_6436-t1</name>
</gene>
<dbReference type="PANTHER" id="PTHR43758">
    <property type="entry name" value="7,8-DIHYDRO-8-OXOGUANINE TRIPHOSPHATASE"/>
    <property type="match status" value="1"/>
</dbReference>
<evidence type="ECO:0000256" key="6">
    <source>
        <dbReference type="ARBA" id="ARBA00022490"/>
    </source>
</evidence>
<keyword evidence="30" id="KW-1185">Reference proteome</keyword>
<keyword evidence="7" id="KW-0479">Metal-binding</keyword>
<dbReference type="AlphaFoldDB" id="A0A0E9NRC6"/>
<evidence type="ECO:0000256" key="15">
    <source>
        <dbReference type="ARBA" id="ARBA00024596"/>
    </source>
</evidence>
<dbReference type="GO" id="GO:0003723">
    <property type="term" value="F:RNA binding"/>
    <property type="evidence" value="ECO:0007669"/>
    <property type="project" value="UniProtKB-KW"/>
</dbReference>
<dbReference type="GO" id="GO:0046872">
    <property type="term" value="F:metal ion binding"/>
    <property type="evidence" value="ECO:0007669"/>
    <property type="project" value="UniProtKB-KW"/>
</dbReference>
<name>A0A0E9NRC6_SAICN</name>
<evidence type="ECO:0000256" key="20">
    <source>
        <dbReference type="ARBA" id="ARBA00030682"/>
    </source>
</evidence>
<dbReference type="GO" id="GO:0042262">
    <property type="term" value="P:DNA protection"/>
    <property type="evidence" value="ECO:0007669"/>
    <property type="project" value="InterPro"/>
</dbReference>
<dbReference type="GO" id="GO:0008413">
    <property type="term" value="F:8-oxo-7,8-dihydroguanosine triphosphate pyrophosphatase activity"/>
    <property type="evidence" value="ECO:0007669"/>
    <property type="project" value="InterPro"/>
</dbReference>
<evidence type="ECO:0000256" key="24">
    <source>
        <dbReference type="ARBA" id="ARBA00048894"/>
    </source>
</evidence>
<evidence type="ECO:0000256" key="12">
    <source>
        <dbReference type="ARBA" id="ARBA00024448"/>
    </source>
</evidence>
<evidence type="ECO:0000256" key="16">
    <source>
        <dbReference type="ARBA" id="ARBA00026103"/>
    </source>
</evidence>
<comment type="similarity">
    <text evidence="4 27">Belongs to the Nudix hydrolase family.</text>
</comment>
<keyword evidence="10" id="KW-0694">RNA-binding</keyword>
<evidence type="ECO:0000256" key="25">
    <source>
        <dbReference type="ARBA" id="ARBA00049032"/>
    </source>
</evidence>
<evidence type="ECO:0000256" key="17">
    <source>
        <dbReference type="ARBA" id="ARBA00026218"/>
    </source>
</evidence>
<dbReference type="STRING" id="698492.A0A0E9NRC6"/>
<dbReference type="PANTHER" id="PTHR43758:SF2">
    <property type="entry name" value="OXIDIZED PURINE NUCLEOSIDE TRIPHOSPHATE HYDROLASE"/>
    <property type="match status" value="1"/>
</dbReference>
<evidence type="ECO:0000256" key="11">
    <source>
        <dbReference type="ARBA" id="ARBA00023242"/>
    </source>
</evidence>
<dbReference type="GO" id="GO:0008828">
    <property type="term" value="F:dATP diphosphatase activity"/>
    <property type="evidence" value="ECO:0007669"/>
    <property type="project" value="UniProtKB-EC"/>
</dbReference>
<dbReference type="OrthoDB" id="447842at2759"/>
<evidence type="ECO:0000256" key="9">
    <source>
        <dbReference type="ARBA" id="ARBA00022842"/>
    </source>
</evidence>
<dbReference type="PRINTS" id="PR01403">
    <property type="entry name" value="8OXTPHPHTASE"/>
</dbReference>
<dbReference type="GO" id="GO:0005634">
    <property type="term" value="C:nucleus"/>
    <property type="evidence" value="ECO:0007669"/>
    <property type="project" value="UniProtKB-SubCell"/>
</dbReference>
<dbReference type="InterPro" id="IPR000086">
    <property type="entry name" value="NUDIX_hydrolase_dom"/>
</dbReference>
<evidence type="ECO:0000259" key="28">
    <source>
        <dbReference type="PROSITE" id="PS51462"/>
    </source>
</evidence>
<dbReference type="InterPro" id="IPR015797">
    <property type="entry name" value="NUDIX_hydrolase-like_dom_sf"/>
</dbReference>
<evidence type="ECO:0000256" key="19">
    <source>
        <dbReference type="ARBA" id="ARBA00030634"/>
    </source>
</evidence>
<evidence type="ECO:0000256" key="26">
    <source>
        <dbReference type="ARBA" id="ARBA00053094"/>
    </source>
</evidence>
<evidence type="ECO:0000256" key="14">
    <source>
        <dbReference type="ARBA" id="ARBA00024486"/>
    </source>
</evidence>
<comment type="catalytic activity">
    <reaction evidence="14">
        <text>8-oxo-dGTP + H2O = 8-oxo-dGMP + diphosphate + H(+)</text>
        <dbReference type="Rhea" id="RHEA:31575"/>
        <dbReference type="ChEBI" id="CHEBI:15377"/>
        <dbReference type="ChEBI" id="CHEBI:15378"/>
        <dbReference type="ChEBI" id="CHEBI:33019"/>
        <dbReference type="ChEBI" id="CHEBI:63224"/>
        <dbReference type="ChEBI" id="CHEBI:77896"/>
    </reaction>
    <physiologicalReaction direction="left-to-right" evidence="14">
        <dbReference type="Rhea" id="RHEA:31576"/>
    </physiologicalReaction>
</comment>
<comment type="catalytic activity">
    <reaction evidence="24">
        <text>O(6)-methyl-dGTP + H2O = O(6)-methyl-dGMP + diphosphate + H(+)</text>
        <dbReference type="Rhea" id="RHEA:67600"/>
        <dbReference type="ChEBI" id="CHEBI:15377"/>
        <dbReference type="ChEBI" id="CHEBI:15378"/>
        <dbReference type="ChEBI" id="CHEBI:33019"/>
        <dbReference type="ChEBI" id="CHEBI:169974"/>
        <dbReference type="ChEBI" id="CHEBI:169975"/>
    </reaction>
    <physiologicalReaction direction="left-to-right" evidence="24">
        <dbReference type="Rhea" id="RHEA:67601"/>
    </physiologicalReaction>
</comment>
<comment type="function">
    <text evidence="26">Oxidized purine nucleoside triphosphate hydrolase which is a prominent sanitizer of the oxidized nucleotide pool. Catalyzes the hydrolysis of 2-oxo-dATP (2-hydroxy-dATP) into 2-oxo-dAMP. Also has a significant hydrolase activity toward 2-oxo-ATP, 8-oxo-dGTP and 8-oxo-dATP. Through the hydrolysis of oxidized purine nucleoside triphosphates, prevents their incorporation into DNA and the subsequent transversions A:T to C:G and G:C to T:A. Also catalyzes the hydrolysis of methylated purine nucleoside triphosphate preventing their integration into DNA. Through this antimutagenic activity protects cells from oxidative stress.</text>
</comment>
<comment type="catalytic activity">
    <reaction evidence="25">
        <text>N(6)-methyl-dATP + H2O = N(6)-methyl-dAMP + diphosphate + H(+)</text>
        <dbReference type="Rhea" id="RHEA:67604"/>
        <dbReference type="ChEBI" id="CHEBI:15377"/>
        <dbReference type="ChEBI" id="CHEBI:15378"/>
        <dbReference type="ChEBI" id="CHEBI:33019"/>
        <dbReference type="ChEBI" id="CHEBI:169976"/>
        <dbReference type="ChEBI" id="CHEBI:172872"/>
    </reaction>
    <physiologicalReaction direction="left-to-right" evidence="25">
        <dbReference type="Rhea" id="RHEA:67605"/>
    </physiologicalReaction>
</comment>
<comment type="catalytic activity">
    <reaction evidence="12">
        <text>8-oxo-dATP + H2O = 8-oxo-dAMP + diphosphate + H(+)</text>
        <dbReference type="Rhea" id="RHEA:65396"/>
        <dbReference type="ChEBI" id="CHEBI:15377"/>
        <dbReference type="ChEBI" id="CHEBI:15378"/>
        <dbReference type="ChEBI" id="CHEBI:33019"/>
        <dbReference type="ChEBI" id="CHEBI:71361"/>
        <dbReference type="ChEBI" id="CHEBI:172871"/>
    </reaction>
    <physiologicalReaction direction="left-to-right" evidence="12">
        <dbReference type="Rhea" id="RHEA:65397"/>
    </physiologicalReaction>
</comment>
<dbReference type="GO" id="GO:0005737">
    <property type="term" value="C:cytoplasm"/>
    <property type="evidence" value="ECO:0007669"/>
    <property type="project" value="UniProtKB-SubCell"/>
</dbReference>
<dbReference type="InterPro" id="IPR020084">
    <property type="entry name" value="NUDIX_hydrolase_CS"/>
</dbReference>
<evidence type="ECO:0000256" key="18">
    <source>
        <dbReference type="ARBA" id="ARBA00029673"/>
    </source>
</evidence>
<evidence type="ECO:0000256" key="10">
    <source>
        <dbReference type="ARBA" id="ARBA00022884"/>
    </source>
</evidence>
<protein>
    <recommendedName>
        <fullName evidence="17">Oxidized purine nucleoside triphosphate hydrolase</fullName>
        <ecNumber evidence="16">3.6.1.56</ecNumber>
    </recommendedName>
    <alternativeName>
        <fullName evidence="21">2-hydroxy-dATP diphosphatase</fullName>
    </alternativeName>
    <alternativeName>
        <fullName evidence="20">7,8-dihydro-8-oxoguanine triphosphatase</fullName>
    </alternativeName>
    <alternativeName>
        <fullName evidence="19">8-oxo-dGTPase</fullName>
    </alternativeName>
    <alternativeName>
        <fullName evidence="22">Methylated purine nucleoside triphosphate hydrolase</fullName>
    </alternativeName>
    <alternativeName>
        <fullName evidence="18">Nucleoside diphosphate-linked moiety X motif 1</fullName>
    </alternativeName>
</protein>
<evidence type="ECO:0000256" key="21">
    <source>
        <dbReference type="ARBA" id="ARBA00031927"/>
    </source>
</evidence>
<evidence type="ECO:0000256" key="27">
    <source>
        <dbReference type="RuleBase" id="RU003476"/>
    </source>
</evidence>
<dbReference type="Gene3D" id="3.90.79.10">
    <property type="entry name" value="Nucleoside Triphosphate Pyrophosphohydrolase"/>
    <property type="match status" value="1"/>
</dbReference>
<dbReference type="Proteomes" id="UP000033140">
    <property type="component" value="Unassembled WGS sequence"/>
</dbReference>
<proteinExistence type="inferred from homology"/>
<dbReference type="OMA" id="MWADDEF"/>
<dbReference type="Pfam" id="PF00293">
    <property type="entry name" value="NUDIX"/>
    <property type="match status" value="1"/>
</dbReference>
<comment type="subcellular location">
    <subcellularLocation>
        <location evidence="3">Cytoplasm</location>
    </subcellularLocation>
    <subcellularLocation>
        <location evidence="2">Nucleus</location>
    </subcellularLocation>
</comment>
<keyword evidence="11" id="KW-0539">Nucleus</keyword>
<organism evidence="29 30">
    <name type="scientific">Saitoella complicata (strain BCRC 22490 / CBS 7301 / JCM 7358 / NBRC 10748 / NRRL Y-17804)</name>
    <dbReference type="NCBI Taxonomy" id="698492"/>
    <lineage>
        <taxon>Eukaryota</taxon>
        <taxon>Fungi</taxon>
        <taxon>Dikarya</taxon>
        <taxon>Ascomycota</taxon>
        <taxon>Taphrinomycotina</taxon>
        <taxon>Taphrinomycotina incertae sedis</taxon>
        <taxon>Saitoella</taxon>
    </lineage>
</organism>
<evidence type="ECO:0000256" key="1">
    <source>
        <dbReference type="ARBA" id="ARBA00001946"/>
    </source>
</evidence>
<comment type="catalytic activity">
    <reaction evidence="15">
        <text>2-oxo-ATP + H2O = 2-oxo-AMP + diphosphate + H(+)</text>
        <dbReference type="Rhea" id="RHEA:67392"/>
        <dbReference type="ChEBI" id="CHEBI:15377"/>
        <dbReference type="ChEBI" id="CHEBI:15378"/>
        <dbReference type="ChEBI" id="CHEBI:33019"/>
        <dbReference type="ChEBI" id="CHEBI:71395"/>
        <dbReference type="ChEBI" id="CHEBI:172878"/>
    </reaction>
    <physiologicalReaction direction="left-to-right" evidence="15">
        <dbReference type="Rhea" id="RHEA:67393"/>
    </physiologicalReaction>
</comment>
<comment type="catalytic activity">
    <reaction evidence="23">
        <text>N(6)-methyl-ATP + H2O = N(6)-methyl-AMP + diphosphate + H(+)</text>
        <dbReference type="Rhea" id="RHEA:67608"/>
        <dbReference type="ChEBI" id="CHEBI:15377"/>
        <dbReference type="ChEBI" id="CHEBI:15378"/>
        <dbReference type="ChEBI" id="CHEBI:33019"/>
        <dbReference type="ChEBI" id="CHEBI:144842"/>
        <dbReference type="ChEBI" id="CHEBI:172873"/>
    </reaction>
    <physiologicalReaction direction="left-to-right" evidence="23">
        <dbReference type="Rhea" id="RHEA:67609"/>
    </physiologicalReaction>
</comment>
<evidence type="ECO:0000256" key="22">
    <source>
        <dbReference type="ARBA" id="ARBA00032071"/>
    </source>
</evidence>
<evidence type="ECO:0000256" key="2">
    <source>
        <dbReference type="ARBA" id="ARBA00004123"/>
    </source>
</evidence>